<feature type="compositionally biased region" description="Polar residues" evidence="13">
    <location>
        <begin position="20"/>
        <end position="32"/>
    </location>
</feature>
<feature type="coiled-coil region" evidence="12">
    <location>
        <begin position="86"/>
        <end position="120"/>
    </location>
</feature>
<sequence length="457" mass="52149">MSTSPTLFNTSSSSAATRLASPQQKIMDSKSTIKPRRLRNSTINTNSHKSNTTHNNHHHHTNTNNMHSKKAPWRVPGNFEIPDIIKEAWEKNKNRLLNHTQQQQQQQQQLQQKKKAIENKPMNQAQKRWIPVGRSPSIIPLPPPIVKVKRKLHAEFDAKLRKVLPGSKIMDLNPKEQFEGLCQVGSGANGAVVRAVRKHTKTHVAIKRCYIEDQDTPHHAYILRELRIMGCLNHPNLIQLKEAALWEDHLWMCMELMSCSVFNLLYNTTTGLSEGNAIRIARECLEGLVYLHSKNYMHRDIKCENILLSRNGQVKLADFGLATPINKTNTSRLGTAKWMAPEVVSESPYRENVDIWSLAITIIEMMDRVPPLYYLEDTQDIYADILYGDPPKFNFSIPSKGVSDMVRWMLTHNGMTRPGAKAVLKRMNSDIKKGVLECTKQKELAYLVREVFPDSVA</sequence>
<name>A0A1C7MZZ3_9FUNG</name>
<feature type="compositionally biased region" description="Basic residues" evidence="13">
    <location>
        <begin position="55"/>
        <end position="72"/>
    </location>
</feature>
<dbReference type="PANTHER" id="PTHR48012">
    <property type="entry name" value="STERILE20-LIKE KINASE, ISOFORM B-RELATED"/>
    <property type="match status" value="1"/>
</dbReference>
<dbReference type="PROSITE" id="PS00108">
    <property type="entry name" value="PROTEIN_KINASE_ST"/>
    <property type="match status" value="1"/>
</dbReference>
<evidence type="ECO:0000313" key="15">
    <source>
        <dbReference type="EMBL" id="OBZ82393.1"/>
    </source>
</evidence>
<evidence type="ECO:0000256" key="3">
    <source>
        <dbReference type="ARBA" id="ARBA00022527"/>
    </source>
</evidence>
<evidence type="ECO:0000256" key="1">
    <source>
        <dbReference type="ARBA" id="ARBA00008874"/>
    </source>
</evidence>
<dbReference type="OrthoDB" id="4062651at2759"/>
<dbReference type="InterPro" id="IPR050629">
    <property type="entry name" value="STE20/SPS1-PAK"/>
</dbReference>
<evidence type="ECO:0000256" key="12">
    <source>
        <dbReference type="SAM" id="Coils"/>
    </source>
</evidence>
<keyword evidence="12" id="KW-0175">Coiled coil</keyword>
<dbReference type="AlphaFoldDB" id="A0A1C7MZZ3"/>
<dbReference type="Gene3D" id="1.10.510.10">
    <property type="entry name" value="Transferase(Phosphotransferase) domain 1"/>
    <property type="match status" value="1"/>
</dbReference>
<dbReference type="PROSITE" id="PS00107">
    <property type="entry name" value="PROTEIN_KINASE_ATP"/>
    <property type="match status" value="1"/>
</dbReference>
<dbReference type="InterPro" id="IPR000719">
    <property type="entry name" value="Prot_kinase_dom"/>
</dbReference>
<evidence type="ECO:0000256" key="10">
    <source>
        <dbReference type="PROSITE-ProRule" id="PRU10141"/>
    </source>
</evidence>
<evidence type="ECO:0000256" key="6">
    <source>
        <dbReference type="ARBA" id="ARBA00022777"/>
    </source>
</evidence>
<dbReference type="PROSITE" id="PS50011">
    <property type="entry name" value="PROTEIN_KINASE_DOM"/>
    <property type="match status" value="1"/>
</dbReference>
<accession>A0A1C7MZZ3</accession>
<comment type="catalytic activity">
    <reaction evidence="8">
        <text>L-threonyl-[protein] + ATP = O-phospho-L-threonyl-[protein] + ADP + H(+)</text>
        <dbReference type="Rhea" id="RHEA:46608"/>
        <dbReference type="Rhea" id="RHEA-COMP:11060"/>
        <dbReference type="Rhea" id="RHEA-COMP:11605"/>
        <dbReference type="ChEBI" id="CHEBI:15378"/>
        <dbReference type="ChEBI" id="CHEBI:30013"/>
        <dbReference type="ChEBI" id="CHEBI:30616"/>
        <dbReference type="ChEBI" id="CHEBI:61977"/>
        <dbReference type="ChEBI" id="CHEBI:456216"/>
        <dbReference type="EC" id="2.7.11.1"/>
    </reaction>
</comment>
<evidence type="ECO:0000259" key="14">
    <source>
        <dbReference type="PROSITE" id="PS50011"/>
    </source>
</evidence>
<keyword evidence="3 11" id="KW-0723">Serine/threonine-protein kinase</keyword>
<keyword evidence="5 10" id="KW-0547">Nucleotide-binding</keyword>
<keyword evidence="6 15" id="KW-0418">Kinase</keyword>
<evidence type="ECO:0000256" key="7">
    <source>
        <dbReference type="ARBA" id="ARBA00022840"/>
    </source>
</evidence>
<reference evidence="15 16" key="1">
    <citation type="submission" date="2016-03" db="EMBL/GenBank/DDBJ databases">
        <title>Choanephora cucurbitarum.</title>
        <authorList>
            <person name="Min B."/>
            <person name="Park H."/>
            <person name="Park J.-H."/>
            <person name="Shin H.-D."/>
            <person name="Choi I.-G."/>
        </authorList>
    </citation>
    <scope>NUCLEOTIDE SEQUENCE [LARGE SCALE GENOMIC DNA]</scope>
    <source>
        <strain evidence="15 16">KUS-F28377</strain>
    </source>
</reference>
<evidence type="ECO:0000256" key="5">
    <source>
        <dbReference type="ARBA" id="ARBA00022741"/>
    </source>
</evidence>
<evidence type="ECO:0000256" key="4">
    <source>
        <dbReference type="ARBA" id="ARBA00022679"/>
    </source>
</evidence>
<proteinExistence type="inferred from homology"/>
<keyword evidence="7 10" id="KW-0067">ATP-binding</keyword>
<gene>
    <name evidence="15" type="primary">STE20_1</name>
    <name evidence="15" type="ORF">A0J61_09557</name>
</gene>
<comment type="caution">
    <text evidence="15">The sequence shown here is derived from an EMBL/GenBank/DDBJ whole genome shotgun (WGS) entry which is preliminary data.</text>
</comment>
<dbReference type="PANTHER" id="PTHR48012:SF10">
    <property type="entry name" value="FI20177P1"/>
    <property type="match status" value="1"/>
</dbReference>
<feature type="region of interest" description="Disordered" evidence="13">
    <location>
        <begin position="1"/>
        <end position="75"/>
    </location>
</feature>
<organism evidence="15 16">
    <name type="scientific">Choanephora cucurbitarum</name>
    <dbReference type="NCBI Taxonomy" id="101091"/>
    <lineage>
        <taxon>Eukaryota</taxon>
        <taxon>Fungi</taxon>
        <taxon>Fungi incertae sedis</taxon>
        <taxon>Mucoromycota</taxon>
        <taxon>Mucoromycotina</taxon>
        <taxon>Mucoromycetes</taxon>
        <taxon>Mucorales</taxon>
        <taxon>Mucorineae</taxon>
        <taxon>Choanephoraceae</taxon>
        <taxon>Choanephoroideae</taxon>
        <taxon>Choanephora</taxon>
    </lineage>
</organism>
<dbReference type="InterPro" id="IPR017441">
    <property type="entry name" value="Protein_kinase_ATP_BS"/>
</dbReference>
<evidence type="ECO:0000256" key="9">
    <source>
        <dbReference type="ARBA" id="ARBA00048679"/>
    </source>
</evidence>
<dbReference type="Proteomes" id="UP000093000">
    <property type="component" value="Unassembled WGS sequence"/>
</dbReference>
<dbReference type="EC" id="2.7.11.1" evidence="2"/>
<dbReference type="SMART" id="SM00220">
    <property type="entry name" value="S_TKc"/>
    <property type="match status" value="1"/>
</dbReference>
<dbReference type="GO" id="GO:0005737">
    <property type="term" value="C:cytoplasm"/>
    <property type="evidence" value="ECO:0007669"/>
    <property type="project" value="TreeGrafter"/>
</dbReference>
<dbReference type="EMBL" id="LUGH01000877">
    <property type="protein sequence ID" value="OBZ82393.1"/>
    <property type="molecule type" value="Genomic_DNA"/>
</dbReference>
<comment type="similarity">
    <text evidence="1">Belongs to the protein kinase superfamily. STE Ser/Thr protein kinase family. STE20 subfamily.</text>
</comment>
<evidence type="ECO:0000256" key="8">
    <source>
        <dbReference type="ARBA" id="ARBA00047899"/>
    </source>
</evidence>
<dbReference type="Pfam" id="PF00069">
    <property type="entry name" value="Pkinase"/>
    <property type="match status" value="1"/>
</dbReference>
<evidence type="ECO:0000313" key="16">
    <source>
        <dbReference type="Proteomes" id="UP000093000"/>
    </source>
</evidence>
<dbReference type="STRING" id="101091.A0A1C7MZZ3"/>
<dbReference type="InterPro" id="IPR008271">
    <property type="entry name" value="Ser/Thr_kinase_AS"/>
</dbReference>
<dbReference type="Gene3D" id="3.30.200.20">
    <property type="entry name" value="Phosphorylase Kinase, domain 1"/>
    <property type="match status" value="1"/>
</dbReference>
<feature type="compositionally biased region" description="Low complexity" evidence="13">
    <location>
        <begin position="40"/>
        <end position="54"/>
    </location>
</feature>
<dbReference type="GO" id="GO:0005524">
    <property type="term" value="F:ATP binding"/>
    <property type="evidence" value="ECO:0007669"/>
    <property type="project" value="UniProtKB-UniRule"/>
</dbReference>
<comment type="catalytic activity">
    <reaction evidence="9">
        <text>L-seryl-[protein] + ATP = O-phospho-L-seryl-[protein] + ADP + H(+)</text>
        <dbReference type="Rhea" id="RHEA:17989"/>
        <dbReference type="Rhea" id="RHEA-COMP:9863"/>
        <dbReference type="Rhea" id="RHEA-COMP:11604"/>
        <dbReference type="ChEBI" id="CHEBI:15378"/>
        <dbReference type="ChEBI" id="CHEBI:29999"/>
        <dbReference type="ChEBI" id="CHEBI:30616"/>
        <dbReference type="ChEBI" id="CHEBI:83421"/>
        <dbReference type="ChEBI" id="CHEBI:456216"/>
        <dbReference type="EC" id="2.7.11.1"/>
    </reaction>
</comment>
<dbReference type="SUPFAM" id="SSF56112">
    <property type="entry name" value="Protein kinase-like (PK-like)"/>
    <property type="match status" value="1"/>
</dbReference>
<feature type="domain" description="Protein kinase" evidence="14">
    <location>
        <begin position="178"/>
        <end position="431"/>
    </location>
</feature>
<dbReference type="GO" id="GO:0004674">
    <property type="term" value="F:protein serine/threonine kinase activity"/>
    <property type="evidence" value="ECO:0007669"/>
    <property type="project" value="UniProtKB-KW"/>
</dbReference>
<protein>
    <recommendedName>
        <fullName evidence="2">non-specific serine/threonine protein kinase</fullName>
        <ecNumber evidence="2">2.7.11.1</ecNumber>
    </recommendedName>
</protein>
<evidence type="ECO:0000256" key="13">
    <source>
        <dbReference type="SAM" id="MobiDB-lite"/>
    </source>
</evidence>
<feature type="binding site" evidence="10">
    <location>
        <position position="207"/>
    </location>
    <ligand>
        <name>ATP</name>
        <dbReference type="ChEBI" id="CHEBI:30616"/>
    </ligand>
</feature>
<keyword evidence="16" id="KW-1185">Reference proteome</keyword>
<keyword evidence="4" id="KW-0808">Transferase</keyword>
<dbReference type="InterPro" id="IPR011009">
    <property type="entry name" value="Kinase-like_dom_sf"/>
</dbReference>
<evidence type="ECO:0000256" key="11">
    <source>
        <dbReference type="RuleBase" id="RU000304"/>
    </source>
</evidence>
<evidence type="ECO:0000256" key="2">
    <source>
        <dbReference type="ARBA" id="ARBA00012513"/>
    </source>
</evidence>
<dbReference type="InParanoid" id="A0A1C7MZZ3"/>